<proteinExistence type="predicted"/>
<protein>
    <submittedName>
        <fullName evidence="2">Uncharacterized protein</fullName>
    </submittedName>
</protein>
<sequence length="237" mass="24972">MGRIIGGVVDEPDWVSWRWSVGLAGAVTVVGAWLFGFGSPAWFAAPVLAAMAVPRLRDRPGVAISPAAFLAQNVPAVVILGLVVRDAVTLGELGPLVASSAGGFVLLIGVWHGLWMGRDRGAVAGLGVALAGWCAALVVSGWLAPLEEAYLVMGVLLLLGGDIVTTLSPQLREDIWLWPTLGWAAFLLVFAGIPLLDGELVAQASAVLATVTVGLPVAWSIKRSARRQERSRWRVSR</sequence>
<dbReference type="AlphaFoldDB" id="A0A8J3A8W7"/>
<keyword evidence="3" id="KW-1185">Reference proteome</keyword>
<evidence type="ECO:0000313" key="3">
    <source>
        <dbReference type="Proteomes" id="UP000650511"/>
    </source>
</evidence>
<feature type="transmembrane region" description="Helical" evidence="1">
    <location>
        <begin position="62"/>
        <end position="84"/>
    </location>
</feature>
<dbReference type="RefSeq" id="WP_130649898.1">
    <property type="nucleotide sequence ID" value="NZ_BMHA01000008.1"/>
</dbReference>
<dbReference type="OrthoDB" id="9846857at2"/>
<gene>
    <name evidence="2" type="ORF">GCM10011354_23940</name>
</gene>
<evidence type="ECO:0000313" key="2">
    <source>
        <dbReference type="EMBL" id="GGI07409.1"/>
    </source>
</evidence>
<feature type="transmembrane region" description="Helical" evidence="1">
    <location>
        <begin position="96"/>
        <end position="115"/>
    </location>
</feature>
<feature type="transmembrane region" description="Helical" evidence="1">
    <location>
        <begin position="149"/>
        <end position="168"/>
    </location>
</feature>
<keyword evidence="1" id="KW-0812">Transmembrane</keyword>
<name>A0A8J3A8W7_9ACTN</name>
<comment type="caution">
    <text evidence="2">The sequence shown here is derived from an EMBL/GenBank/DDBJ whole genome shotgun (WGS) entry which is preliminary data.</text>
</comment>
<dbReference type="EMBL" id="BMHA01000008">
    <property type="protein sequence ID" value="GGI07409.1"/>
    <property type="molecule type" value="Genomic_DNA"/>
</dbReference>
<keyword evidence="1" id="KW-0472">Membrane</keyword>
<feature type="transmembrane region" description="Helical" evidence="1">
    <location>
        <begin position="122"/>
        <end position="143"/>
    </location>
</feature>
<feature type="transmembrane region" description="Helical" evidence="1">
    <location>
        <begin position="202"/>
        <end position="221"/>
    </location>
</feature>
<evidence type="ECO:0000256" key="1">
    <source>
        <dbReference type="SAM" id="Phobius"/>
    </source>
</evidence>
<organism evidence="2 3">
    <name type="scientific">Egicoccus halophilus</name>
    <dbReference type="NCBI Taxonomy" id="1670830"/>
    <lineage>
        <taxon>Bacteria</taxon>
        <taxon>Bacillati</taxon>
        <taxon>Actinomycetota</taxon>
        <taxon>Nitriliruptoria</taxon>
        <taxon>Egicoccales</taxon>
        <taxon>Egicoccaceae</taxon>
        <taxon>Egicoccus</taxon>
    </lineage>
</organism>
<feature type="transmembrane region" description="Helical" evidence="1">
    <location>
        <begin position="175"/>
        <end position="196"/>
    </location>
</feature>
<reference evidence="2" key="1">
    <citation type="journal article" date="2014" name="Int. J. Syst. Evol. Microbiol.">
        <title>Complete genome sequence of Corynebacterium casei LMG S-19264T (=DSM 44701T), isolated from a smear-ripened cheese.</title>
        <authorList>
            <consortium name="US DOE Joint Genome Institute (JGI-PGF)"/>
            <person name="Walter F."/>
            <person name="Albersmeier A."/>
            <person name="Kalinowski J."/>
            <person name="Ruckert C."/>
        </authorList>
    </citation>
    <scope>NUCLEOTIDE SEQUENCE</scope>
    <source>
        <strain evidence="2">CGMCC 1.14988</strain>
    </source>
</reference>
<keyword evidence="1" id="KW-1133">Transmembrane helix</keyword>
<accession>A0A8J3A8W7</accession>
<feature type="transmembrane region" description="Helical" evidence="1">
    <location>
        <begin position="23"/>
        <end position="50"/>
    </location>
</feature>
<dbReference type="Proteomes" id="UP000650511">
    <property type="component" value="Unassembled WGS sequence"/>
</dbReference>
<reference evidence="2" key="2">
    <citation type="submission" date="2020-09" db="EMBL/GenBank/DDBJ databases">
        <authorList>
            <person name="Sun Q."/>
            <person name="Zhou Y."/>
        </authorList>
    </citation>
    <scope>NUCLEOTIDE SEQUENCE</scope>
    <source>
        <strain evidence="2">CGMCC 1.14988</strain>
    </source>
</reference>